<comment type="caution">
    <text evidence="1">The sequence shown here is derived from an EMBL/GenBank/DDBJ whole genome shotgun (WGS) entry which is preliminary data.</text>
</comment>
<organism evidence="1 2">
    <name type="scientific">Bauhinia variegata</name>
    <name type="common">Purple orchid tree</name>
    <name type="synonym">Phanera variegata</name>
    <dbReference type="NCBI Taxonomy" id="167791"/>
    <lineage>
        <taxon>Eukaryota</taxon>
        <taxon>Viridiplantae</taxon>
        <taxon>Streptophyta</taxon>
        <taxon>Embryophyta</taxon>
        <taxon>Tracheophyta</taxon>
        <taxon>Spermatophyta</taxon>
        <taxon>Magnoliopsida</taxon>
        <taxon>eudicotyledons</taxon>
        <taxon>Gunneridae</taxon>
        <taxon>Pentapetalae</taxon>
        <taxon>rosids</taxon>
        <taxon>fabids</taxon>
        <taxon>Fabales</taxon>
        <taxon>Fabaceae</taxon>
        <taxon>Cercidoideae</taxon>
        <taxon>Cercideae</taxon>
        <taxon>Bauhiniinae</taxon>
        <taxon>Bauhinia</taxon>
    </lineage>
</organism>
<name>A0ACB9KKE2_BAUVA</name>
<dbReference type="Proteomes" id="UP000828941">
    <property type="component" value="Chromosome 14"/>
</dbReference>
<accession>A0ACB9KKE2</accession>
<sequence length="196" mass="23304">MRQCKEELKEFEKQDVKYREDLKHLNQKIKKIEDKFEKDSTKVEALLKEYDESKNLIPKLEDSIPKLQKLLLDEEKILEEIKESSNGRVLSSTFPGNWEVDLQDPEKVRATLADKDLNEPCDLKKAIDTIAMLEAQLKELNPNLDCISEYRQKVSLYNERVEEYNRVTQEWEGVKQQYDVWTKRLHIVFVRVIVFT</sequence>
<gene>
    <name evidence="1" type="ORF">L6164_037495</name>
</gene>
<protein>
    <submittedName>
        <fullName evidence="1">Uncharacterized protein</fullName>
    </submittedName>
</protein>
<evidence type="ECO:0000313" key="1">
    <source>
        <dbReference type="EMBL" id="KAI4297611.1"/>
    </source>
</evidence>
<proteinExistence type="predicted"/>
<evidence type="ECO:0000313" key="2">
    <source>
        <dbReference type="Proteomes" id="UP000828941"/>
    </source>
</evidence>
<keyword evidence="2" id="KW-1185">Reference proteome</keyword>
<dbReference type="EMBL" id="CM039439">
    <property type="protein sequence ID" value="KAI4297611.1"/>
    <property type="molecule type" value="Genomic_DNA"/>
</dbReference>
<reference evidence="1 2" key="1">
    <citation type="journal article" date="2022" name="DNA Res.">
        <title>Chromosomal-level genome assembly of the orchid tree Bauhinia variegata (Leguminosae; Cercidoideae) supports the allotetraploid origin hypothesis of Bauhinia.</title>
        <authorList>
            <person name="Zhong Y."/>
            <person name="Chen Y."/>
            <person name="Zheng D."/>
            <person name="Pang J."/>
            <person name="Liu Y."/>
            <person name="Luo S."/>
            <person name="Meng S."/>
            <person name="Qian L."/>
            <person name="Wei D."/>
            <person name="Dai S."/>
            <person name="Zhou R."/>
        </authorList>
    </citation>
    <scope>NUCLEOTIDE SEQUENCE [LARGE SCALE GENOMIC DNA]</scope>
    <source>
        <strain evidence="1">BV-YZ2020</strain>
    </source>
</reference>